<evidence type="ECO:0000256" key="3">
    <source>
        <dbReference type="ARBA" id="ARBA00023054"/>
    </source>
</evidence>
<evidence type="ECO:0000256" key="4">
    <source>
        <dbReference type="ARBA" id="ARBA00023212"/>
    </source>
</evidence>
<keyword evidence="4" id="KW-0206">Cytoskeleton</keyword>
<dbReference type="PANTHER" id="PTHR44981">
    <property type="entry name" value="PERICENTRIN-LIKE PROTEIN, ISOFORM F"/>
    <property type="match status" value="1"/>
</dbReference>
<proteinExistence type="predicted"/>
<dbReference type="InterPro" id="IPR028745">
    <property type="entry name" value="AKAP9/Pericentrin"/>
</dbReference>
<evidence type="ECO:0000313" key="7">
    <source>
        <dbReference type="Proteomes" id="UP000562415"/>
    </source>
</evidence>
<reference evidence="6 7" key="1">
    <citation type="submission" date="2019-09" db="EMBL/GenBank/DDBJ databases">
        <title>Bird 10,000 Genomes (B10K) Project - Family phase.</title>
        <authorList>
            <person name="Zhang G."/>
        </authorList>
    </citation>
    <scope>NUCLEOTIDE SEQUENCE [LARGE SCALE GENOMIC DNA]</scope>
    <source>
        <strain evidence="6">B10K-DU-017-47</strain>
    </source>
</reference>
<dbReference type="EMBL" id="VYZH01000951">
    <property type="protein sequence ID" value="NWS41645.1"/>
    <property type="molecule type" value="Genomic_DNA"/>
</dbReference>
<sequence>TASGAGTKVLDEQQPPAMSSPPTRDTGLHPRTSSTRLGTPCPRASHCLPCRLHPSTRSGSEKSLVPTEDPERSPMVYIYRLEVIQQRLGGMHPGESNLSP</sequence>
<feature type="non-terminal residue" evidence="6">
    <location>
        <position position="100"/>
    </location>
</feature>
<name>A0A7K5FBP9_PROAR</name>
<protein>
    <submittedName>
        <fullName evidence="6">PCNT protein</fullName>
    </submittedName>
</protein>
<feature type="non-terminal residue" evidence="6">
    <location>
        <position position="1"/>
    </location>
</feature>
<organism evidence="6 7">
    <name type="scientific">Probosciger aterrimus</name>
    <name type="common">Palm cockatoo</name>
    <dbReference type="NCBI Taxonomy" id="141839"/>
    <lineage>
        <taxon>Eukaryota</taxon>
        <taxon>Metazoa</taxon>
        <taxon>Chordata</taxon>
        <taxon>Craniata</taxon>
        <taxon>Vertebrata</taxon>
        <taxon>Euteleostomi</taxon>
        <taxon>Archelosauria</taxon>
        <taxon>Archosauria</taxon>
        <taxon>Dinosauria</taxon>
        <taxon>Saurischia</taxon>
        <taxon>Theropoda</taxon>
        <taxon>Coelurosauria</taxon>
        <taxon>Aves</taxon>
        <taxon>Neognathae</taxon>
        <taxon>Neoaves</taxon>
        <taxon>Telluraves</taxon>
        <taxon>Australaves</taxon>
        <taxon>Psittaciformes</taxon>
        <taxon>Cacatuidae</taxon>
        <taxon>Probosciger</taxon>
    </lineage>
</organism>
<accession>A0A7K5FBP9</accession>
<dbReference type="AlphaFoldDB" id="A0A7K5FBP9"/>
<dbReference type="GO" id="GO:0007165">
    <property type="term" value="P:signal transduction"/>
    <property type="evidence" value="ECO:0007669"/>
    <property type="project" value="InterPro"/>
</dbReference>
<dbReference type="Proteomes" id="UP000562415">
    <property type="component" value="Unassembled WGS sequence"/>
</dbReference>
<evidence type="ECO:0000256" key="2">
    <source>
        <dbReference type="ARBA" id="ARBA00022490"/>
    </source>
</evidence>
<dbReference type="OrthoDB" id="2020852at2759"/>
<evidence type="ECO:0000256" key="1">
    <source>
        <dbReference type="ARBA" id="ARBA00004300"/>
    </source>
</evidence>
<gene>
    <name evidence="6" type="primary">Pcnt_0</name>
    <name evidence="6" type="ORF">PROATE_R01430</name>
</gene>
<comment type="subcellular location">
    <subcellularLocation>
        <location evidence="1">Cytoplasm</location>
        <location evidence="1">Cytoskeleton</location>
        <location evidence="1">Microtubule organizing center</location>
        <location evidence="1">Centrosome</location>
    </subcellularLocation>
</comment>
<dbReference type="GO" id="GO:0005813">
    <property type="term" value="C:centrosome"/>
    <property type="evidence" value="ECO:0007669"/>
    <property type="project" value="UniProtKB-SubCell"/>
</dbReference>
<evidence type="ECO:0000313" key="6">
    <source>
        <dbReference type="EMBL" id="NWS41645.1"/>
    </source>
</evidence>
<dbReference type="PANTHER" id="PTHR44981:SF3">
    <property type="entry name" value="PERICENTRIN"/>
    <property type="match status" value="1"/>
</dbReference>
<feature type="region of interest" description="Disordered" evidence="5">
    <location>
        <begin position="1"/>
        <end position="46"/>
    </location>
</feature>
<evidence type="ECO:0000256" key="5">
    <source>
        <dbReference type="SAM" id="MobiDB-lite"/>
    </source>
</evidence>
<comment type="caution">
    <text evidence="6">The sequence shown here is derived from an EMBL/GenBank/DDBJ whole genome shotgun (WGS) entry which is preliminary data.</text>
</comment>
<keyword evidence="7" id="KW-1185">Reference proteome</keyword>
<keyword evidence="2" id="KW-0963">Cytoplasm</keyword>
<dbReference type="GO" id="GO:0060090">
    <property type="term" value="F:molecular adaptor activity"/>
    <property type="evidence" value="ECO:0007669"/>
    <property type="project" value="InterPro"/>
</dbReference>
<keyword evidence="3" id="KW-0175">Coiled coil</keyword>
<feature type="region of interest" description="Disordered" evidence="5">
    <location>
        <begin position="51"/>
        <end position="70"/>
    </location>
</feature>